<dbReference type="InterPro" id="IPR001461">
    <property type="entry name" value="Aspartic_peptidase_A1"/>
</dbReference>
<evidence type="ECO:0000259" key="13">
    <source>
        <dbReference type="PROSITE" id="PS51767"/>
    </source>
</evidence>
<protein>
    <recommendedName>
        <fullName evidence="13">Peptidase A1 domain-containing protein</fullName>
    </recommendedName>
</protein>
<evidence type="ECO:0000256" key="7">
    <source>
        <dbReference type="ARBA" id="ARBA00022801"/>
    </source>
</evidence>
<dbReference type="GO" id="GO:0005576">
    <property type="term" value="C:extracellular region"/>
    <property type="evidence" value="ECO:0007669"/>
    <property type="project" value="UniProtKB-SubCell"/>
</dbReference>
<evidence type="ECO:0000256" key="3">
    <source>
        <dbReference type="ARBA" id="ARBA00022525"/>
    </source>
</evidence>
<dbReference type="SUPFAM" id="SSF50630">
    <property type="entry name" value="Acid proteases"/>
    <property type="match status" value="1"/>
</dbReference>
<sequence>MSPLQAHIKGASVWRPSVVMKVVVLLAVLGVSMAAVHKVEIHRVESRRQKMMREGTWKAYRTYHEYLRSSYRKGELAKVGQTVNDYADNEYVGNITIGTPGQSFAVVLDTGSANLWVPDQKCGNDGITNPGGDDCDGDFCNDPSWCQLLCDPSCCNFNAARLKEDNCKNKRKFDSSKSKTYKKDGRQWSIQYGTGNAYGTLGVDTVGFGSANSKQLLVPNTIFGQAEYIAPFFKTDPIDGILGLAFQSLAVDGVAPPLINAISQNLLDQPIFTVWMQHRGVADNVPGGMFTYGGIDSEHCDAAISWQKLSSATYYQFNMDAVTVGTYTSKQAWDVVSDTGTSYLGAPMDIAEAISQAIGAKNENGNYVIGCDSKFPDFVLTIGGKQYAIQPQNYVLRMDANQCQLALFGQISSGFGPSWILGDPFIRQFCQIYDIGGKRIGFAAANAS</sequence>
<evidence type="ECO:0000256" key="1">
    <source>
        <dbReference type="ARBA" id="ARBA00004613"/>
    </source>
</evidence>
<evidence type="ECO:0000313" key="14">
    <source>
        <dbReference type="EMBL" id="KAK0410264.1"/>
    </source>
</evidence>
<evidence type="ECO:0000256" key="9">
    <source>
        <dbReference type="ARBA" id="ARBA00023180"/>
    </source>
</evidence>
<dbReference type="GO" id="GO:0004190">
    <property type="term" value="F:aspartic-type endopeptidase activity"/>
    <property type="evidence" value="ECO:0007669"/>
    <property type="project" value="UniProtKB-KW"/>
</dbReference>
<keyword evidence="7 12" id="KW-0378">Hydrolase</keyword>
<keyword evidence="3" id="KW-0964">Secreted</keyword>
<dbReference type="PANTHER" id="PTHR47966">
    <property type="entry name" value="BETA-SITE APP-CLEAVING ENZYME, ISOFORM A-RELATED"/>
    <property type="match status" value="1"/>
</dbReference>
<evidence type="ECO:0000256" key="10">
    <source>
        <dbReference type="PIRSR" id="PIRSR601461-1"/>
    </source>
</evidence>
<dbReference type="Gene3D" id="2.40.70.10">
    <property type="entry name" value="Acid Proteases"/>
    <property type="match status" value="2"/>
</dbReference>
<name>A0AA39HRV4_9BILA</name>
<dbReference type="Proteomes" id="UP001175271">
    <property type="component" value="Unassembled WGS sequence"/>
</dbReference>
<evidence type="ECO:0000256" key="2">
    <source>
        <dbReference type="ARBA" id="ARBA00007447"/>
    </source>
</evidence>
<feature type="active site" evidence="10">
    <location>
        <position position="338"/>
    </location>
</feature>
<proteinExistence type="inferred from homology"/>
<dbReference type="PRINTS" id="PR00792">
    <property type="entry name" value="PEPSIN"/>
</dbReference>
<feature type="domain" description="Peptidase A1" evidence="13">
    <location>
        <begin position="91"/>
        <end position="443"/>
    </location>
</feature>
<keyword evidence="15" id="KW-1185">Reference proteome</keyword>
<comment type="subcellular location">
    <subcellularLocation>
        <location evidence="1">Secreted</location>
    </subcellularLocation>
</comment>
<dbReference type="InterPro" id="IPR021109">
    <property type="entry name" value="Peptidase_aspartic_dom_sf"/>
</dbReference>
<evidence type="ECO:0000256" key="5">
    <source>
        <dbReference type="ARBA" id="ARBA00022729"/>
    </source>
</evidence>
<feature type="active site" evidence="10">
    <location>
        <position position="109"/>
    </location>
</feature>
<evidence type="ECO:0000313" key="15">
    <source>
        <dbReference type="Proteomes" id="UP001175271"/>
    </source>
</evidence>
<comment type="caution">
    <text evidence="14">The sequence shown here is derived from an EMBL/GenBank/DDBJ whole genome shotgun (WGS) entry which is preliminary data.</text>
</comment>
<organism evidence="14 15">
    <name type="scientific">Steinernema hermaphroditum</name>
    <dbReference type="NCBI Taxonomy" id="289476"/>
    <lineage>
        <taxon>Eukaryota</taxon>
        <taxon>Metazoa</taxon>
        <taxon>Ecdysozoa</taxon>
        <taxon>Nematoda</taxon>
        <taxon>Chromadorea</taxon>
        <taxon>Rhabditida</taxon>
        <taxon>Tylenchina</taxon>
        <taxon>Panagrolaimomorpha</taxon>
        <taxon>Strongyloidoidea</taxon>
        <taxon>Steinernematidae</taxon>
        <taxon>Steinernema</taxon>
    </lineage>
</organism>
<accession>A0AA39HRV4</accession>
<dbReference type="PROSITE" id="PS00141">
    <property type="entry name" value="ASP_PROTEASE"/>
    <property type="match status" value="1"/>
</dbReference>
<evidence type="ECO:0000256" key="6">
    <source>
        <dbReference type="ARBA" id="ARBA00022750"/>
    </source>
</evidence>
<dbReference type="FunFam" id="2.40.70.10:FF:000058">
    <property type="entry name" value="ASpartyl Protease"/>
    <property type="match status" value="1"/>
</dbReference>
<dbReference type="PANTHER" id="PTHR47966:SF45">
    <property type="entry name" value="PEPTIDASE A1 DOMAIN-CONTAINING PROTEIN"/>
    <property type="match status" value="1"/>
</dbReference>
<reference evidence="14" key="1">
    <citation type="submission" date="2023-06" db="EMBL/GenBank/DDBJ databases">
        <title>Genomic analysis of the entomopathogenic nematode Steinernema hermaphroditum.</title>
        <authorList>
            <person name="Schwarz E.M."/>
            <person name="Heppert J.K."/>
            <person name="Baniya A."/>
            <person name="Schwartz H.T."/>
            <person name="Tan C.-H."/>
            <person name="Antoshechkin I."/>
            <person name="Sternberg P.W."/>
            <person name="Goodrich-Blair H."/>
            <person name="Dillman A.R."/>
        </authorList>
    </citation>
    <scope>NUCLEOTIDE SEQUENCE</scope>
    <source>
        <strain evidence="14">PS9179</strain>
        <tissue evidence="14">Whole animal</tissue>
    </source>
</reference>
<evidence type="ECO:0000256" key="12">
    <source>
        <dbReference type="RuleBase" id="RU000454"/>
    </source>
</evidence>
<evidence type="ECO:0000256" key="8">
    <source>
        <dbReference type="ARBA" id="ARBA00023157"/>
    </source>
</evidence>
<dbReference type="PROSITE" id="PS51767">
    <property type="entry name" value="PEPTIDASE_A1"/>
    <property type="match status" value="1"/>
</dbReference>
<keyword evidence="4 12" id="KW-0645">Protease</keyword>
<keyword evidence="6 12" id="KW-0064">Aspartyl protease</keyword>
<dbReference type="EMBL" id="JAUCMV010000003">
    <property type="protein sequence ID" value="KAK0410264.1"/>
    <property type="molecule type" value="Genomic_DNA"/>
</dbReference>
<evidence type="ECO:0000256" key="4">
    <source>
        <dbReference type="ARBA" id="ARBA00022670"/>
    </source>
</evidence>
<dbReference type="InterPro" id="IPR033121">
    <property type="entry name" value="PEPTIDASE_A1"/>
</dbReference>
<feature type="disulfide bond" evidence="11">
    <location>
        <begin position="122"/>
        <end position="167"/>
    </location>
</feature>
<dbReference type="AlphaFoldDB" id="A0AA39HRV4"/>
<keyword evidence="5" id="KW-0732">Signal</keyword>
<dbReference type="InterPro" id="IPR001969">
    <property type="entry name" value="Aspartic_peptidase_AS"/>
</dbReference>
<keyword evidence="9" id="KW-0325">Glycoprotein</keyword>
<dbReference type="GO" id="GO:0006508">
    <property type="term" value="P:proteolysis"/>
    <property type="evidence" value="ECO:0007669"/>
    <property type="project" value="UniProtKB-KW"/>
</dbReference>
<evidence type="ECO:0000256" key="11">
    <source>
        <dbReference type="PIRSR" id="PIRSR601461-2"/>
    </source>
</evidence>
<keyword evidence="8 11" id="KW-1015">Disulfide bond</keyword>
<gene>
    <name evidence="14" type="ORF">QR680_005033</name>
</gene>
<dbReference type="GO" id="GO:0005764">
    <property type="term" value="C:lysosome"/>
    <property type="evidence" value="ECO:0007669"/>
    <property type="project" value="TreeGrafter"/>
</dbReference>
<comment type="similarity">
    <text evidence="2 12">Belongs to the peptidase A1 family.</text>
</comment>
<dbReference type="Pfam" id="PF00026">
    <property type="entry name" value="Asp"/>
    <property type="match status" value="1"/>
</dbReference>